<comment type="caution">
    <text evidence="11">The sequence shown here is derived from an EMBL/GenBank/DDBJ whole genome shotgun (WGS) entry which is preliminary data.</text>
</comment>
<keyword evidence="12" id="KW-1185">Reference proteome</keyword>
<evidence type="ECO:0000256" key="2">
    <source>
        <dbReference type="ARBA" id="ARBA00022448"/>
    </source>
</evidence>
<evidence type="ECO:0000256" key="8">
    <source>
        <dbReference type="ARBA" id="ARBA00022967"/>
    </source>
</evidence>
<dbReference type="Proteomes" id="UP000599074">
    <property type="component" value="Unassembled WGS sequence"/>
</dbReference>
<dbReference type="InterPro" id="IPR017871">
    <property type="entry name" value="ABC_transporter-like_CS"/>
</dbReference>
<dbReference type="GO" id="GO:0005886">
    <property type="term" value="C:plasma membrane"/>
    <property type="evidence" value="ECO:0007669"/>
    <property type="project" value="UniProtKB-SubCell"/>
</dbReference>
<keyword evidence="6" id="KW-0547">Nucleotide-binding</keyword>
<dbReference type="SMART" id="SM00382">
    <property type="entry name" value="AAA"/>
    <property type="match status" value="2"/>
</dbReference>
<proteinExistence type="predicted"/>
<evidence type="ECO:0000313" key="11">
    <source>
        <dbReference type="EMBL" id="GII25969.1"/>
    </source>
</evidence>
<keyword evidence="5" id="KW-0677">Repeat</keyword>
<evidence type="ECO:0000256" key="5">
    <source>
        <dbReference type="ARBA" id="ARBA00022737"/>
    </source>
</evidence>
<dbReference type="GO" id="GO:0005524">
    <property type="term" value="F:ATP binding"/>
    <property type="evidence" value="ECO:0007669"/>
    <property type="project" value="UniProtKB-KW"/>
</dbReference>
<dbReference type="Gene3D" id="3.40.50.300">
    <property type="entry name" value="P-loop containing nucleotide triphosphate hydrolases"/>
    <property type="match status" value="2"/>
</dbReference>
<evidence type="ECO:0000313" key="12">
    <source>
        <dbReference type="Proteomes" id="UP000599074"/>
    </source>
</evidence>
<evidence type="ECO:0000256" key="4">
    <source>
        <dbReference type="ARBA" id="ARBA00022597"/>
    </source>
</evidence>
<name>A0A8J3X3X0_9ACTN</name>
<dbReference type="FunFam" id="3.40.50.300:FF:000127">
    <property type="entry name" value="Ribose import ATP-binding protein RbsA"/>
    <property type="match status" value="1"/>
</dbReference>
<dbReference type="CDD" id="cd03215">
    <property type="entry name" value="ABC_Carb_Monos_II"/>
    <property type="match status" value="1"/>
</dbReference>
<dbReference type="PANTHER" id="PTHR43790:SF3">
    <property type="entry name" value="D-ALLOSE IMPORT ATP-BINDING PROTEIN ALSA-RELATED"/>
    <property type="match status" value="1"/>
</dbReference>
<dbReference type="EMBL" id="BOON01000062">
    <property type="protein sequence ID" value="GII25969.1"/>
    <property type="molecule type" value="Genomic_DNA"/>
</dbReference>
<feature type="domain" description="ABC transporter" evidence="10">
    <location>
        <begin position="260"/>
        <end position="502"/>
    </location>
</feature>
<organism evidence="11 12">
    <name type="scientific">Planosporangium mesophilum</name>
    <dbReference type="NCBI Taxonomy" id="689768"/>
    <lineage>
        <taxon>Bacteria</taxon>
        <taxon>Bacillati</taxon>
        <taxon>Actinomycetota</taxon>
        <taxon>Actinomycetes</taxon>
        <taxon>Micromonosporales</taxon>
        <taxon>Micromonosporaceae</taxon>
        <taxon>Planosporangium</taxon>
    </lineage>
</organism>
<reference evidence="11" key="1">
    <citation type="submission" date="2021-01" db="EMBL/GenBank/DDBJ databases">
        <title>Whole genome shotgun sequence of Planosporangium mesophilum NBRC 109066.</title>
        <authorList>
            <person name="Komaki H."/>
            <person name="Tamura T."/>
        </authorList>
    </citation>
    <scope>NUCLEOTIDE SEQUENCE</scope>
    <source>
        <strain evidence="11">NBRC 109066</strain>
    </source>
</reference>
<protein>
    <submittedName>
        <fullName evidence="11">Ribose import ATP-binding protein RbsA</fullName>
    </submittedName>
</protein>
<dbReference type="InterPro" id="IPR027417">
    <property type="entry name" value="P-loop_NTPase"/>
</dbReference>
<dbReference type="InterPro" id="IPR003439">
    <property type="entry name" value="ABC_transporter-like_ATP-bd"/>
</dbReference>
<evidence type="ECO:0000256" key="9">
    <source>
        <dbReference type="ARBA" id="ARBA00023136"/>
    </source>
</evidence>
<gene>
    <name evidence="11" type="primary">rbsA3</name>
    <name evidence="11" type="ORF">Pme01_55660</name>
</gene>
<dbReference type="GO" id="GO:0016887">
    <property type="term" value="F:ATP hydrolysis activity"/>
    <property type="evidence" value="ECO:0007669"/>
    <property type="project" value="InterPro"/>
</dbReference>
<sequence>MVASSVPQPLLRMEGITKSYGNVQVLHGVDLEVGRGEVLGLLGENGAGKSTLLNILNGVLQRDTGSIHIDGGPVEFAGPKQAQDAGLAFIHQELSVLPYLTVAENVFLGRLPRRKGLPWLVDWAACYRQAGEILERLAVKIDPRTIVGRLGTAEQELVEIAKALSMNARIITMDEPTASLTESEIERLFTLMRALKADGVSVLYVSHRLHEVAEICDRATILRDGKIVNTVDARTTSSHTLATMMVGRELSELFPKTEHERGRETLRVSNLSTPKLKDVSLTAHRGEILGIAGLVGSGRTELARAVFGADPITAGEIFVEGEKVRVDSPGAAIRNGIGLVPEDRKHQGAVLSMSNAHNISLASLSKVSRFGQLDRGGEKQAARKLVQDLQVYPPRAEQETGRLSGGNQQKVVLAKWLFAGSKILIVDEPTRGVDVGARAAIHGLLNDLAGEGATIIMISSDLPEVMGMSDRILVMHEGRIAGELAREDFSEEAIVMYASGLEPTRDLEPARDLEPTIEGSNA</sequence>
<keyword evidence="4" id="KW-0762">Sugar transport</keyword>
<dbReference type="CDD" id="cd03216">
    <property type="entry name" value="ABC_Carb_Monos_I"/>
    <property type="match status" value="1"/>
</dbReference>
<dbReference type="InterPro" id="IPR050107">
    <property type="entry name" value="ABC_carbohydrate_import_ATPase"/>
</dbReference>
<dbReference type="AlphaFoldDB" id="A0A8J3X3X0"/>
<accession>A0A8J3X3X0</accession>
<comment type="subcellular location">
    <subcellularLocation>
        <location evidence="1">Cell membrane</location>
        <topology evidence="1">Peripheral membrane protein</topology>
    </subcellularLocation>
</comment>
<keyword evidence="2" id="KW-0813">Transport</keyword>
<dbReference type="PANTHER" id="PTHR43790">
    <property type="entry name" value="CARBOHYDRATE TRANSPORT ATP-BINDING PROTEIN MG119-RELATED"/>
    <property type="match status" value="1"/>
</dbReference>
<dbReference type="Pfam" id="PF00005">
    <property type="entry name" value="ABC_tran"/>
    <property type="match status" value="2"/>
</dbReference>
<evidence type="ECO:0000259" key="10">
    <source>
        <dbReference type="PROSITE" id="PS50893"/>
    </source>
</evidence>
<dbReference type="PROSITE" id="PS50893">
    <property type="entry name" value="ABC_TRANSPORTER_2"/>
    <property type="match status" value="2"/>
</dbReference>
<dbReference type="SUPFAM" id="SSF52540">
    <property type="entry name" value="P-loop containing nucleoside triphosphate hydrolases"/>
    <property type="match status" value="2"/>
</dbReference>
<keyword evidence="3" id="KW-1003">Cell membrane</keyword>
<keyword evidence="7 11" id="KW-0067">ATP-binding</keyword>
<keyword evidence="8" id="KW-1278">Translocase</keyword>
<evidence type="ECO:0000256" key="3">
    <source>
        <dbReference type="ARBA" id="ARBA00022475"/>
    </source>
</evidence>
<feature type="domain" description="ABC transporter" evidence="10">
    <location>
        <begin position="11"/>
        <end position="249"/>
    </location>
</feature>
<keyword evidence="9" id="KW-0472">Membrane</keyword>
<dbReference type="PROSITE" id="PS00211">
    <property type="entry name" value="ABC_TRANSPORTER_1"/>
    <property type="match status" value="1"/>
</dbReference>
<evidence type="ECO:0000256" key="6">
    <source>
        <dbReference type="ARBA" id="ARBA00022741"/>
    </source>
</evidence>
<evidence type="ECO:0000256" key="1">
    <source>
        <dbReference type="ARBA" id="ARBA00004202"/>
    </source>
</evidence>
<dbReference type="InterPro" id="IPR003593">
    <property type="entry name" value="AAA+_ATPase"/>
</dbReference>
<evidence type="ECO:0000256" key="7">
    <source>
        <dbReference type="ARBA" id="ARBA00022840"/>
    </source>
</evidence>